<sequence length="447" mass="50447">MAHRKTWQEYTIADISLAASRSDWPWPFDQDDLVDDDVTAPSQSNLGKEESIKFQTHYIAQKSNFNLLSQTPSSDVSTEKLRAFGRKPNVIAIIRETPDSKSSEKKNKQQLEIWKDNSLHSSVNLQLFDEHGEVYTDGTFGCLEFSPDEKYLVYLAEKKEPKKQSFLQSEVAATVEGSKVGVEYDFVEDWGEQFTGKSQPVICIFKVNWDPFQSEDCVRILEASEEWSPGQLIWCSNNQLAGVAWFHQPRRLEIIYCSNRPSQIFKVDISSGKYDWFGLKTNTAASPRHHSESDTIIYLSSLAYGPHRKEQKISSISPDGTVRQVETGTNDSYQGIYCTINRSQSGADSSNICKLSLPEGCTGSVVLDVFQDVILVCGVSLIRPDQLFIGRFNSDKINEYSIEWKCLTVKNELPPTQSLASDVFSVKLAGAMEYVVFKLNKFTVVIV</sequence>
<evidence type="ECO:0000313" key="4">
    <source>
        <dbReference type="EMBL" id="EFX83216.1"/>
    </source>
</evidence>
<dbReference type="EMBL" id="GL732538">
    <property type="protein sequence ID" value="EFX83216.1"/>
    <property type="molecule type" value="Genomic_DNA"/>
</dbReference>
<evidence type="ECO:0000313" key="5">
    <source>
        <dbReference type="Proteomes" id="UP000000305"/>
    </source>
</evidence>
<dbReference type="PhylomeDB" id="E9GC30"/>
<protein>
    <recommendedName>
        <fullName evidence="3">Acylamino-acid-releasing enzyme N-terminal domain-containing protein</fullName>
    </recommendedName>
</protein>
<name>E9GC30_DAPPU</name>
<proteinExistence type="inferred from homology"/>
<comment type="similarity">
    <text evidence="1">Belongs to the peptidase S9C family.</text>
</comment>
<dbReference type="InterPro" id="IPR045550">
    <property type="entry name" value="AARE_N"/>
</dbReference>
<gene>
    <name evidence="4" type="ORF">DAPPUDRAFT_302099</name>
</gene>
<dbReference type="SUPFAM" id="SSF50993">
    <property type="entry name" value="Peptidase/esterase 'gauge' domain"/>
    <property type="match status" value="1"/>
</dbReference>
<dbReference type="KEGG" id="dpx:DAPPUDRAFT_302099"/>
<evidence type="ECO:0000256" key="2">
    <source>
        <dbReference type="ARBA" id="ARBA00022801"/>
    </source>
</evidence>
<evidence type="ECO:0000256" key="1">
    <source>
        <dbReference type="ARBA" id="ARBA00010040"/>
    </source>
</evidence>
<dbReference type="AlphaFoldDB" id="E9GC30"/>
<keyword evidence="5" id="KW-1185">Reference proteome</keyword>
<dbReference type="OrthoDB" id="416344at2759"/>
<dbReference type="Pfam" id="PF19283">
    <property type="entry name" value="APEH_N"/>
    <property type="match status" value="1"/>
</dbReference>
<feature type="domain" description="Acylamino-acid-releasing enzyme N-terminal" evidence="3">
    <location>
        <begin position="102"/>
        <end position="274"/>
    </location>
</feature>
<dbReference type="PANTHER" id="PTHR42776">
    <property type="entry name" value="SERINE PEPTIDASE S9 FAMILY MEMBER"/>
    <property type="match status" value="1"/>
</dbReference>
<organism evidence="4 5">
    <name type="scientific">Daphnia pulex</name>
    <name type="common">Water flea</name>
    <dbReference type="NCBI Taxonomy" id="6669"/>
    <lineage>
        <taxon>Eukaryota</taxon>
        <taxon>Metazoa</taxon>
        <taxon>Ecdysozoa</taxon>
        <taxon>Arthropoda</taxon>
        <taxon>Crustacea</taxon>
        <taxon>Branchiopoda</taxon>
        <taxon>Diplostraca</taxon>
        <taxon>Cladocera</taxon>
        <taxon>Anomopoda</taxon>
        <taxon>Daphniidae</taxon>
        <taxon>Daphnia</taxon>
    </lineage>
</organism>
<dbReference type="InParanoid" id="E9GC30"/>
<dbReference type="eggNOG" id="KOG2100">
    <property type="taxonomic scope" value="Eukaryota"/>
</dbReference>
<dbReference type="PANTHER" id="PTHR42776:SF4">
    <property type="entry name" value="ACYLAMINO-ACID-RELEASING ENZYME"/>
    <property type="match status" value="1"/>
</dbReference>
<dbReference type="GO" id="GO:0004252">
    <property type="term" value="F:serine-type endopeptidase activity"/>
    <property type="evidence" value="ECO:0000318"/>
    <property type="project" value="GO_Central"/>
</dbReference>
<dbReference type="Proteomes" id="UP000000305">
    <property type="component" value="Unassembled WGS sequence"/>
</dbReference>
<dbReference type="HOGENOM" id="CLU_612900_0_0_1"/>
<accession>E9GC30</accession>
<keyword evidence="2" id="KW-0378">Hydrolase</keyword>
<dbReference type="STRING" id="6669.E9GC30"/>
<reference evidence="4 5" key="1">
    <citation type="journal article" date="2011" name="Science">
        <title>The ecoresponsive genome of Daphnia pulex.</title>
        <authorList>
            <person name="Colbourne J.K."/>
            <person name="Pfrender M.E."/>
            <person name="Gilbert D."/>
            <person name="Thomas W.K."/>
            <person name="Tucker A."/>
            <person name="Oakley T.H."/>
            <person name="Tokishita S."/>
            <person name="Aerts A."/>
            <person name="Arnold G.J."/>
            <person name="Basu M.K."/>
            <person name="Bauer D.J."/>
            <person name="Caceres C.E."/>
            <person name="Carmel L."/>
            <person name="Casola C."/>
            <person name="Choi J.H."/>
            <person name="Detter J.C."/>
            <person name="Dong Q."/>
            <person name="Dusheyko S."/>
            <person name="Eads B.D."/>
            <person name="Frohlich T."/>
            <person name="Geiler-Samerotte K.A."/>
            <person name="Gerlach D."/>
            <person name="Hatcher P."/>
            <person name="Jogdeo S."/>
            <person name="Krijgsveld J."/>
            <person name="Kriventseva E.V."/>
            <person name="Kultz D."/>
            <person name="Laforsch C."/>
            <person name="Lindquist E."/>
            <person name="Lopez J."/>
            <person name="Manak J.R."/>
            <person name="Muller J."/>
            <person name="Pangilinan J."/>
            <person name="Patwardhan R.P."/>
            <person name="Pitluck S."/>
            <person name="Pritham E.J."/>
            <person name="Rechtsteiner A."/>
            <person name="Rho M."/>
            <person name="Rogozin I.B."/>
            <person name="Sakarya O."/>
            <person name="Salamov A."/>
            <person name="Schaack S."/>
            <person name="Shapiro H."/>
            <person name="Shiga Y."/>
            <person name="Skalitzky C."/>
            <person name="Smith Z."/>
            <person name="Souvorov A."/>
            <person name="Sung W."/>
            <person name="Tang Z."/>
            <person name="Tsuchiya D."/>
            <person name="Tu H."/>
            <person name="Vos H."/>
            <person name="Wang M."/>
            <person name="Wolf Y.I."/>
            <person name="Yamagata H."/>
            <person name="Yamada T."/>
            <person name="Ye Y."/>
            <person name="Shaw J.R."/>
            <person name="Andrews J."/>
            <person name="Crease T.J."/>
            <person name="Tang H."/>
            <person name="Lucas S.M."/>
            <person name="Robertson H.M."/>
            <person name="Bork P."/>
            <person name="Koonin E.V."/>
            <person name="Zdobnov E.M."/>
            <person name="Grigoriev I.V."/>
            <person name="Lynch M."/>
            <person name="Boore J.L."/>
        </authorList>
    </citation>
    <scope>NUCLEOTIDE SEQUENCE [LARGE SCALE GENOMIC DNA]</scope>
</reference>
<evidence type="ECO:0000259" key="3">
    <source>
        <dbReference type="Pfam" id="PF19283"/>
    </source>
</evidence>